<feature type="non-terminal residue" evidence="1">
    <location>
        <position position="1"/>
    </location>
</feature>
<protein>
    <submittedName>
        <fullName evidence="1">Uncharacterized protein</fullName>
    </submittedName>
</protein>
<evidence type="ECO:0000313" key="2">
    <source>
        <dbReference type="Proteomes" id="UP001634007"/>
    </source>
</evidence>
<keyword evidence="2" id="KW-1185">Reference proteome</keyword>
<accession>A0ABD3JRX2</accession>
<organism evidence="1 2">
    <name type="scientific">Eucalyptus globulus</name>
    <name type="common">Tasmanian blue gum</name>
    <dbReference type="NCBI Taxonomy" id="34317"/>
    <lineage>
        <taxon>Eukaryota</taxon>
        <taxon>Viridiplantae</taxon>
        <taxon>Streptophyta</taxon>
        <taxon>Embryophyta</taxon>
        <taxon>Tracheophyta</taxon>
        <taxon>Spermatophyta</taxon>
        <taxon>Magnoliopsida</taxon>
        <taxon>eudicotyledons</taxon>
        <taxon>Gunneridae</taxon>
        <taxon>Pentapetalae</taxon>
        <taxon>rosids</taxon>
        <taxon>malvids</taxon>
        <taxon>Myrtales</taxon>
        <taxon>Myrtaceae</taxon>
        <taxon>Myrtoideae</taxon>
        <taxon>Eucalypteae</taxon>
        <taxon>Eucalyptus</taxon>
    </lineage>
</organism>
<name>A0ABD3JRX2_EUCGL</name>
<dbReference type="EMBL" id="JBJKBG010000007">
    <property type="protein sequence ID" value="KAL3730375.1"/>
    <property type="molecule type" value="Genomic_DNA"/>
</dbReference>
<proteinExistence type="predicted"/>
<sequence length="58" mass="5473">GLVAGGGVRKRIEGILGREVGMLGIGGKLVGMAGKLGSGGKVVLGNVGWVAGSVGNVG</sequence>
<dbReference type="AlphaFoldDB" id="A0ABD3JRX2"/>
<evidence type="ECO:0000313" key="1">
    <source>
        <dbReference type="EMBL" id="KAL3730375.1"/>
    </source>
</evidence>
<reference evidence="1 2" key="1">
    <citation type="submission" date="2024-11" db="EMBL/GenBank/DDBJ databases">
        <title>Chromosome-level genome assembly of Eucalyptus globulus Labill. provides insights into its genome evolution.</title>
        <authorList>
            <person name="Li X."/>
        </authorList>
    </citation>
    <scope>NUCLEOTIDE SEQUENCE [LARGE SCALE GENOMIC DNA]</scope>
    <source>
        <strain evidence="1">CL2024</strain>
        <tissue evidence="1">Fresh tender leaves</tissue>
    </source>
</reference>
<dbReference type="Proteomes" id="UP001634007">
    <property type="component" value="Unassembled WGS sequence"/>
</dbReference>
<gene>
    <name evidence="1" type="ORF">ACJRO7_027396</name>
</gene>
<comment type="caution">
    <text evidence="1">The sequence shown here is derived from an EMBL/GenBank/DDBJ whole genome shotgun (WGS) entry which is preliminary data.</text>
</comment>